<dbReference type="SMART" id="SM01425">
    <property type="entry name" value="EsV_1_7"/>
    <property type="match status" value="2"/>
</dbReference>
<feature type="compositionally biased region" description="Low complexity" evidence="2">
    <location>
        <begin position="82"/>
        <end position="91"/>
    </location>
</feature>
<evidence type="ECO:0000256" key="2">
    <source>
        <dbReference type="SAM" id="MobiDB-lite"/>
    </source>
</evidence>
<proteinExistence type="predicted"/>
<feature type="region of interest" description="Disordered" evidence="2">
    <location>
        <begin position="81"/>
        <end position="110"/>
    </location>
</feature>
<dbReference type="EMBL" id="HBHQ01021806">
    <property type="protein sequence ID" value="CAD9822900.1"/>
    <property type="molecule type" value="Transcribed_RNA"/>
</dbReference>
<organism evidence="3">
    <name type="scientific">Attheya septentrionalis</name>
    <dbReference type="NCBI Taxonomy" id="420275"/>
    <lineage>
        <taxon>Eukaryota</taxon>
        <taxon>Sar</taxon>
        <taxon>Stramenopiles</taxon>
        <taxon>Ochrophyta</taxon>
        <taxon>Bacillariophyta</taxon>
        <taxon>Coscinodiscophyceae</taxon>
        <taxon>Chaetocerotophycidae</taxon>
        <taxon>Chaetocerotales</taxon>
        <taxon>Attheyaceae</taxon>
        <taxon>Attheya</taxon>
    </lineage>
</organism>
<evidence type="ECO:0000313" key="3">
    <source>
        <dbReference type="EMBL" id="CAD9822900.1"/>
    </source>
</evidence>
<dbReference type="Pfam" id="PF19114">
    <property type="entry name" value="EsV_1_7_cys"/>
    <property type="match status" value="2"/>
</dbReference>
<dbReference type="InterPro" id="IPR043822">
    <property type="entry name" value="EsV_1_7_cys"/>
</dbReference>
<gene>
    <name evidence="3" type="ORF">ASEP1449_LOCUS14734</name>
</gene>
<feature type="coiled-coil region" evidence="1">
    <location>
        <begin position="214"/>
        <end position="265"/>
    </location>
</feature>
<accession>A0A7S2UKR3</accession>
<evidence type="ECO:0000256" key="1">
    <source>
        <dbReference type="SAM" id="Coils"/>
    </source>
</evidence>
<protein>
    <submittedName>
        <fullName evidence="3">Uncharacterized protein</fullName>
    </submittedName>
</protein>
<sequence>MEEEKRECEFPRCSNGAIFGFPDEPGISRLCETHKEPDMVLAQLCQFPRCTNPALYSFADEPTLARFCDEHKSDDMVVTITSSSSSSNEVSPPAPAPVSVDTKNKKNQPSEASLELAYEYFEMKPEFESLDHIEKESSEHQKKLDNLRSVVRRDVSDIHKISKGIDKLEIDLKSQEGKWINLGTRSPLGMGILMKDNDKVEKWQKEKQEKTEVVQVLDGQKKDHESALEQVSQEQERLNGLVETRKALEARIQELRSACLEEEASGDLRRLQSRVVDHKRMHVSLHQCLVDVRHAHAMFSKALHIQAQAARSNAVAGGANVGQIATRNGGRGIGESPGERLMQIRRNKKTKESILIAKDACDRLNTAQHRLPNEIRVAYPDEMNGVGNVEIPDLWHGSFFRDFLAGQAGGNVGDAINQVRAMRKIRKNMQELEKIIAVCNSQETKMDSVEKKISFACGVLREEVHTQEKELLEYVIAVATSQKSETEKK</sequence>
<reference evidence="3" key="1">
    <citation type="submission" date="2021-01" db="EMBL/GenBank/DDBJ databases">
        <authorList>
            <person name="Corre E."/>
            <person name="Pelletier E."/>
            <person name="Niang G."/>
            <person name="Scheremetjew M."/>
            <person name="Finn R."/>
            <person name="Kale V."/>
            <person name="Holt S."/>
            <person name="Cochrane G."/>
            <person name="Meng A."/>
            <person name="Brown T."/>
            <person name="Cohen L."/>
        </authorList>
    </citation>
    <scope>NUCLEOTIDE SEQUENCE</scope>
    <source>
        <strain evidence="3">CCMP2084</strain>
    </source>
</reference>
<dbReference type="AlphaFoldDB" id="A0A7S2UKR3"/>
<keyword evidence="1" id="KW-0175">Coiled coil</keyword>
<name>A0A7S2UKR3_9STRA</name>